<dbReference type="Pfam" id="PF05287">
    <property type="entry name" value="PMG"/>
    <property type="match status" value="1"/>
</dbReference>
<dbReference type="AlphaFoldDB" id="A0A3Q7R4T9"/>
<name>A0A3Q7R4T9_VULVU</name>
<comment type="similarity">
    <text evidence="4 5">Belongs to the PMG family.</text>
</comment>
<organism evidence="6 7">
    <name type="scientific">Vulpes vulpes</name>
    <name type="common">Red fox</name>
    <dbReference type="NCBI Taxonomy" id="9627"/>
    <lineage>
        <taxon>Eukaryota</taxon>
        <taxon>Metazoa</taxon>
        <taxon>Chordata</taxon>
        <taxon>Craniata</taxon>
        <taxon>Vertebrata</taxon>
        <taxon>Euteleostomi</taxon>
        <taxon>Mammalia</taxon>
        <taxon>Eutheria</taxon>
        <taxon>Laurasiatheria</taxon>
        <taxon>Carnivora</taxon>
        <taxon>Caniformia</taxon>
        <taxon>Canidae</taxon>
        <taxon>Vulpes</taxon>
    </lineage>
</organism>
<dbReference type="PANTHER" id="PTHR23260">
    <property type="entry name" value="KERATIN ASSOCIATED PROTEIN 3-3-RELATED"/>
    <property type="match status" value="1"/>
</dbReference>
<gene>
    <name evidence="7" type="primary">KRTAP25-1</name>
</gene>
<keyword evidence="2" id="KW-0677">Repeat</keyword>
<dbReference type="GeneID" id="112909497"/>
<evidence type="ECO:0000256" key="5">
    <source>
        <dbReference type="RuleBase" id="RU369044"/>
    </source>
</evidence>
<protein>
    <recommendedName>
        <fullName evidence="5">Keratin-associated protein</fullName>
    </recommendedName>
</protein>
<sequence>MPSNICSSGNYGSPLGSYCHVPVTSSTTFYTAGMNCGNSLRLPSQHRTWLLDNMKTCGKLSSYRPSSHVPTTYEISCYPSTMYCASRPCRGTSFFPISSYLSSFCQPSMHHRPQNCLSSRSRPQIHLPYGCQLQNFISCGYRPLNFVSSACHPLRYLSCDRQPLGYALSSFRPLDYVSNRFQPVRYIYNSFQPACSSFGTWQSPFIRRSC</sequence>
<proteinExistence type="inferred from homology"/>
<evidence type="ECO:0000313" key="6">
    <source>
        <dbReference type="Proteomes" id="UP001652641"/>
    </source>
</evidence>
<reference evidence="7" key="2">
    <citation type="submission" date="2025-08" db="UniProtKB">
        <authorList>
            <consortium name="RefSeq"/>
        </authorList>
    </citation>
    <scope>IDENTIFICATION</scope>
    <source>
        <tissue evidence="7">Cell line</tissue>
    </source>
</reference>
<keyword evidence="6" id="KW-1185">Reference proteome</keyword>
<dbReference type="GO" id="GO:0045095">
    <property type="term" value="C:keratin filament"/>
    <property type="evidence" value="ECO:0007669"/>
    <property type="project" value="UniProtKB-UniRule"/>
</dbReference>
<comment type="function">
    <text evidence="5">In the hair cortex, hair keratin intermediate filaments are embedded in an interfilamentous matrix, consisting of hair keratin-associated proteins (KRTAP), which are essential for the formation of a rigid and resistant hair shaft through their extensive disulfide bond cross-linking with abundant cysteine residues of hair keratins. The matrix proteins include the high-sulfur and high-glycine-tyrosine keratins.</text>
</comment>
<dbReference type="InterPro" id="IPR007951">
    <property type="entry name" value="KRTAP_PMG"/>
</dbReference>
<dbReference type="PANTHER" id="PTHR23260:SF7">
    <property type="entry name" value="KERATIN-ASSOCIATED PROTEIN 26-1"/>
    <property type="match status" value="1"/>
</dbReference>
<evidence type="ECO:0000256" key="4">
    <source>
        <dbReference type="ARBA" id="ARBA00034495"/>
    </source>
</evidence>
<dbReference type="KEGG" id="vvp:112909497"/>
<dbReference type="RefSeq" id="XP_025841234.2">
    <property type="nucleotide sequence ID" value="XM_025985449.2"/>
</dbReference>
<dbReference type="CTD" id="100131902"/>
<dbReference type="GO" id="GO:0005198">
    <property type="term" value="F:structural molecule activity"/>
    <property type="evidence" value="ECO:0007669"/>
    <property type="project" value="InterPro"/>
</dbReference>
<evidence type="ECO:0000313" key="7">
    <source>
        <dbReference type="RefSeq" id="XP_025841234.2"/>
    </source>
</evidence>
<reference key="1">
    <citation type="submission" date="2019-01" db="UniProtKB">
        <authorList>
            <consortium name="RefSeq"/>
        </authorList>
    </citation>
    <scope>IDENTIFICATION</scope>
</reference>
<dbReference type="Proteomes" id="UP001652641">
    <property type="component" value="Chromosome 15"/>
</dbReference>
<evidence type="ECO:0000256" key="1">
    <source>
        <dbReference type="ARBA" id="ARBA00011662"/>
    </source>
</evidence>
<dbReference type="InterPro" id="IPR007659">
    <property type="entry name" value="Keratin_matx"/>
</dbReference>
<comment type="subunit">
    <text evidence="1 5">Interacts with hair keratins.</text>
</comment>
<keyword evidence="3 5" id="KW-0416">Keratin</keyword>
<dbReference type="GO" id="GO:0005829">
    <property type="term" value="C:cytosol"/>
    <property type="evidence" value="ECO:0007669"/>
    <property type="project" value="UniProtKB-ARBA"/>
</dbReference>
<accession>A0A3Q7R4T9</accession>
<evidence type="ECO:0000256" key="2">
    <source>
        <dbReference type="ARBA" id="ARBA00022737"/>
    </source>
</evidence>
<evidence type="ECO:0000256" key="3">
    <source>
        <dbReference type="ARBA" id="ARBA00022744"/>
    </source>
</evidence>